<dbReference type="AlphaFoldDB" id="A0A835UCT8"/>
<dbReference type="Gene3D" id="3.40.50.300">
    <property type="entry name" value="P-loop containing nucleotide triphosphate hydrolases"/>
    <property type="match status" value="1"/>
</dbReference>
<keyword evidence="3" id="KW-1185">Reference proteome</keyword>
<evidence type="ECO:0000256" key="1">
    <source>
        <dbReference type="SAM" id="MobiDB-lite"/>
    </source>
</evidence>
<reference evidence="2 3" key="1">
    <citation type="journal article" date="2020" name="Nat. Food">
        <title>A phased Vanilla planifolia genome enables genetic improvement of flavour and production.</title>
        <authorList>
            <person name="Hasing T."/>
            <person name="Tang H."/>
            <person name="Brym M."/>
            <person name="Khazi F."/>
            <person name="Huang T."/>
            <person name="Chambers A.H."/>
        </authorList>
    </citation>
    <scope>NUCLEOTIDE SEQUENCE [LARGE SCALE GENOMIC DNA]</scope>
    <source>
        <tissue evidence="2">Leaf</tissue>
    </source>
</reference>
<dbReference type="InterPro" id="IPR027417">
    <property type="entry name" value="P-loop_NTPase"/>
</dbReference>
<evidence type="ECO:0000313" key="3">
    <source>
        <dbReference type="Proteomes" id="UP000636800"/>
    </source>
</evidence>
<organism evidence="2 3">
    <name type="scientific">Vanilla planifolia</name>
    <name type="common">Vanilla</name>
    <dbReference type="NCBI Taxonomy" id="51239"/>
    <lineage>
        <taxon>Eukaryota</taxon>
        <taxon>Viridiplantae</taxon>
        <taxon>Streptophyta</taxon>
        <taxon>Embryophyta</taxon>
        <taxon>Tracheophyta</taxon>
        <taxon>Spermatophyta</taxon>
        <taxon>Magnoliopsida</taxon>
        <taxon>Liliopsida</taxon>
        <taxon>Asparagales</taxon>
        <taxon>Orchidaceae</taxon>
        <taxon>Vanilloideae</taxon>
        <taxon>Vanilleae</taxon>
        <taxon>Vanilla</taxon>
    </lineage>
</organism>
<dbReference type="Proteomes" id="UP000636800">
    <property type="component" value="Chromosome 13"/>
</dbReference>
<name>A0A835UCT8_VANPL</name>
<dbReference type="PANTHER" id="PTHR36723">
    <property type="entry name" value="F22C12.19"/>
    <property type="match status" value="1"/>
</dbReference>
<evidence type="ECO:0000313" key="2">
    <source>
        <dbReference type="EMBL" id="KAG0454646.1"/>
    </source>
</evidence>
<feature type="region of interest" description="Disordered" evidence="1">
    <location>
        <begin position="371"/>
        <end position="393"/>
    </location>
</feature>
<dbReference type="SUPFAM" id="SSF52540">
    <property type="entry name" value="P-loop containing nucleoside triphosphate hydrolases"/>
    <property type="match status" value="1"/>
</dbReference>
<dbReference type="PANTHER" id="PTHR36723:SF1">
    <property type="entry name" value="F22C12.19"/>
    <property type="match status" value="1"/>
</dbReference>
<comment type="caution">
    <text evidence="2">The sequence shown here is derived from an EMBL/GenBank/DDBJ whole genome shotgun (WGS) entry which is preliminary data.</text>
</comment>
<accession>A0A835UCT8</accession>
<proteinExistence type="predicted"/>
<protein>
    <submittedName>
        <fullName evidence="2">Uncharacterized protein</fullName>
    </submittedName>
</protein>
<dbReference type="EMBL" id="JADCNL010000013">
    <property type="protein sequence ID" value="KAG0454646.1"/>
    <property type="molecule type" value="Genomic_DNA"/>
</dbReference>
<dbReference type="OrthoDB" id="1645261at2759"/>
<sequence length="477" mass="53407">MRTSAFTERRGERLCCSICTFQHSNRAKANVVPLQVSDQWAKDWCAAKGGYPYFETSAKDGRGVDEAFDCIVNMAFEYHPEEMDTYFKLEPGVDKFMASDGSDRAREVKVKSSVFRKGSHCAPSGAGFKIVHSGNLACQYSPKELRSCYVKKYVSSSRNKKDDNDFYMHENIASCSAYGDHNKGHHLELNDEGVQLRTNHKGKFIRRKSAKKLVNTSFKRLRDDESECCKKNVGNFGCEAISNVVEFDSSRCTFDDKNLTSKQTRVHDGKRINKKNFRSTVKNKYECLIPKTGLSCGDTFASGNTIADLHDFAKHLDELSLSQLLDGSYKYHKLTVEKGKKSSVTNESILLSVRRACSILFPPTFSAAEKTNNLKESQRSQDPSFFMGSGSDCETKDHAESLLKPKAQNSFHENILGSTVLLPKKKITGILQDIKSYTPTFKPPSDGSSIKSMATCHDVEIPDYESVNRSGIPCSFK</sequence>
<gene>
    <name evidence="2" type="ORF">HPP92_023938</name>
</gene>